<feature type="compositionally biased region" description="Basic and acidic residues" evidence="1">
    <location>
        <begin position="44"/>
        <end position="58"/>
    </location>
</feature>
<reference evidence="2 3" key="1">
    <citation type="journal article" date="2019" name="PLoS ONE">
        <title>Comparative genome analysis indicates high evolutionary potential of pathogenicity genes in Colletotrichum tanaceti.</title>
        <authorList>
            <person name="Lelwala R.V."/>
            <person name="Korhonen P.K."/>
            <person name="Young N.D."/>
            <person name="Scott J.B."/>
            <person name="Ades P.A."/>
            <person name="Gasser R.B."/>
            <person name="Taylor P.W.J."/>
        </authorList>
    </citation>
    <scope>NUCLEOTIDE SEQUENCE [LARGE SCALE GENOMIC DNA]</scope>
    <source>
        <strain evidence="2">BRIP57314</strain>
    </source>
</reference>
<accession>A0A4U6X8A4</accession>
<comment type="caution">
    <text evidence="2">The sequence shown here is derived from an EMBL/GenBank/DDBJ whole genome shotgun (WGS) entry which is preliminary data.</text>
</comment>
<protein>
    <submittedName>
        <fullName evidence="2">Uncharacterized protein</fullName>
    </submittedName>
</protein>
<dbReference type="EMBL" id="PJEX01000286">
    <property type="protein sequence ID" value="TKW51732.1"/>
    <property type="molecule type" value="Genomic_DNA"/>
</dbReference>
<name>A0A4U6X8A4_9PEZI</name>
<evidence type="ECO:0000313" key="2">
    <source>
        <dbReference type="EMBL" id="TKW51732.1"/>
    </source>
</evidence>
<organism evidence="2 3">
    <name type="scientific">Colletotrichum tanaceti</name>
    <dbReference type="NCBI Taxonomy" id="1306861"/>
    <lineage>
        <taxon>Eukaryota</taxon>
        <taxon>Fungi</taxon>
        <taxon>Dikarya</taxon>
        <taxon>Ascomycota</taxon>
        <taxon>Pezizomycotina</taxon>
        <taxon>Sordariomycetes</taxon>
        <taxon>Hypocreomycetidae</taxon>
        <taxon>Glomerellales</taxon>
        <taxon>Glomerellaceae</taxon>
        <taxon>Colletotrichum</taxon>
        <taxon>Colletotrichum destructivum species complex</taxon>
    </lineage>
</organism>
<dbReference type="Proteomes" id="UP000310108">
    <property type="component" value="Unassembled WGS sequence"/>
</dbReference>
<proteinExistence type="predicted"/>
<evidence type="ECO:0000313" key="3">
    <source>
        <dbReference type="Proteomes" id="UP000310108"/>
    </source>
</evidence>
<keyword evidence="3" id="KW-1185">Reference proteome</keyword>
<dbReference type="AlphaFoldDB" id="A0A4U6X8A4"/>
<feature type="region of interest" description="Disordered" evidence="1">
    <location>
        <begin position="37"/>
        <end position="66"/>
    </location>
</feature>
<evidence type="ECO:0000256" key="1">
    <source>
        <dbReference type="SAM" id="MobiDB-lite"/>
    </source>
</evidence>
<sequence length="66" mass="7616">MSYLPWDQVRQAVVVVDKTALTGTKVLMDRQTTEAQGSFGQLENETRWTEEKSDEKLQTKKKRGSR</sequence>
<gene>
    <name evidence="2" type="ORF">CTA1_9012</name>
</gene>